<keyword evidence="3" id="KW-1185">Reference proteome</keyword>
<dbReference type="InterPro" id="IPR011990">
    <property type="entry name" value="TPR-like_helical_dom_sf"/>
</dbReference>
<evidence type="ECO:0000256" key="1">
    <source>
        <dbReference type="SAM" id="Phobius"/>
    </source>
</evidence>
<dbReference type="SMART" id="SM00028">
    <property type="entry name" value="TPR"/>
    <property type="match status" value="5"/>
</dbReference>
<evidence type="ECO:0000313" key="3">
    <source>
        <dbReference type="Proteomes" id="UP000785679"/>
    </source>
</evidence>
<keyword evidence="1" id="KW-0812">Transmembrane</keyword>
<keyword evidence="1" id="KW-1133">Transmembrane helix</keyword>
<dbReference type="EMBL" id="RRYP01000692">
    <property type="protein sequence ID" value="TNV86991.1"/>
    <property type="molecule type" value="Genomic_DNA"/>
</dbReference>
<gene>
    <name evidence="2" type="ORF">FGO68_gene10480</name>
</gene>
<sequence>METSSDYHTLLSESFLEAHTNAKTLFRQGKIQESFEFIKTNVRGLADENLKEEETARAEVLSALILEARLRQEIGEFPRADILLDEAWGMLADTKQGTFYYTCKYFHIKSKNLVRATYQQRALEKLREGIKFIQAHNDDERLKAKYECKLKEALGHLMCEPLLFEKCEQELEEAEEIYKKNKGIFFSELDIVKFNIKKSSFLKKWGFFFESLDLLEKILKTLTELLKSPKNAKEGYLSKKLLFKVYRDQARLYALLRQETKAHEAHRKAEKLFKEELIPLGKGKQALNQSVRSDTTIKQAKLQLLKGLWISKFGWDKSIDELVEAYHMFAEATGDEKNYFGANSQLEIASNQCRLKDYGTAGAFLTQAVNIFEHLFGEKHPLIAKYYSYSADLYSYTEDNVGMLEMARKTLEVSEFHNKPADANAPPSLFIMDPLLQLISYLSQGGQTPDEERNQEFSDCVDRLERIYGENGIVDGGQLLQSAMTMKSMTLIREEKIHDALELLEDTYQKQLKRLRNCTTHPFLEQCINQLALLYKVTRNNEKAEELYQQLVNIKSIYYGELSETLLISLKNLGTIQIIAEKAEQGYETLNRAIVMAEKIIEAKKVKDMNVFKDHVQTCVFLNLQLLDKLQKPFDNEYYNRVEDLLLAVYGGEKTAQFAQFLFIKSKKMMVSPNSIPEHTLASVSRAIEIQEDLEKNSTKKSAQLGRYYYFQATVFEGLDRWVEAVESLKKASAILGNYEDYAELKKEIDKHIQKVAVTGGISIPAGSTEDPESKVEADEENNTGTLIAVAAVGAIAVGAIIYAATKLLKKV</sequence>
<feature type="transmembrane region" description="Helical" evidence="1">
    <location>
        <begin position="787"/>
        <end position="806"/>
    </location>
</feature>
<proteinExistence type="predicted"/>
<name>A0A8J8TA29_HALGN</name>
<accession>A0A8J8TA29</accession>
<evidence type="ECO:0000313" key="2">
    <source>
        <dbReference type="EMBL" id="TNV86991.1"/>
    </source>
</evidence>
<dbReference type="InterPro" id="IPR019734">
    <property type="entry name" value="TPR_rpt"/>
</dbReference>
<dbReference type="AlphaFoldDB" id="A0A8J8TA29"/>
<keyword evidence="1" id="KW-0472">Membrane</keyword>
<dbReference type="Gene3D" id="1.25.40.10">
    <property type="entry name" value="Tetratricopeptide repeat domain"/>
    <property type="match status" value="2"/>
</dbReference>
<dbReference type="SUPFAM" id="SSF48452">
    <property type="entry name" value="TPR-like"/>
    <property type="match status" value="2"/>
</dbReference>
<dbReference type="Proteomes" id="UP000785679">
    <property type="component" value="Unassembled WGS sequence"/>
</dbReference>
<protein>
    <recommendedName>
        <fullName evidence="4">Tetratricopeptide repeat protein</fullName>
    </recommendedName>
</protein>
<evidence type="ECO:0008006" key="4">
    <source>
        <dbReference type="Google" id="ProtNLM"/>
    </source>
</evidence>
<comment type="caution">
    <text evidence="2">The sequence shown here is derived from an EMBL/GenBank/DDBJ whole genome shotgun (WGS) entry which is preliminary data.</text>
</comment>
<reference evidence="2" key="1">
    <citation type="submission" date="2019-06" db="EMBL/GenBank/DDBJ databases">
        <authorList>
            <person name="Zheng W."/>
        </authorList>
    </citation>
    <scope>NUCLEOTIDE SEQUENCE</scope>
    <source>
        <strain evidence="2">QDHG01</strain>
    </source>
</reference>
<organism evidence="2 3">
    <name type="scientific">Halteria grandinella</name>
    <dbReference type="NCBI Taxonomy" id="5974"/>
    <lineage>
        <taxon>Eukaryota</taxon>
        <taxon>Sar</taxon>
        <taxon>Alveolata</taxon>
        <taxon>Ciliophora</taxon>
        <taxon>Intramacronucleata</taxon>
        <taxon>Spirotrichea</taxon>
        <taxon>Stichotrichia</taxon>
        <taxon>Sporadotrichida</taxon>
        <taxon>Halteriidae</taxon>
        <taxon>Halteria</taxon>
    </lineage>
</organism>
<dbReference type="OrthoDB" id="1658288at2759"/>